<protein>
    <submittedName>
        <fullName evidence="1">DUF2851 family protein</fullName>
    </submittedName>
</protein>
<organism evidence="1 2">
    <name type="scientific">Winogradskyella alexanderae</name>
    <dbReference type="NCBI Taxonomy" id="2877123"/>
    <lineage>
        <taxon>Bacteria</taxon>
        <taxon>Pseudomonadati</taxon>
        <taxon>Bacteroidota</taxon>
        <taxon>Flavobacteriia</taxon>
        <taxon>Flavobacteriales</taxon>
        <taxon>Flavobacteriaceae</taxon>
        <taxon>Winogradskyella</taxon>
    </lineage>
</organism>
<evidence type="ECO:0000313" key="1">
    <source>
        <dbReference type="EMBL" id="MCA0132837.1"/>
    </source>
</evidence>
<comment type="caution">
    <text evidence="1">The sequence shown here is derived from an EMBL/GenBank/DDBJ whole genome shotgun (WGS) entry which is preliminary data.</text>
</comment>
<proteinExistence type="predicted"/>
<reference evidence="2" key="1">
    <citation type="submission" date="2023-07" db="EMBL/GenBank/DDBJ databases">
        <authorList>
            <person name="Yue Y."/>
        </authorList>
    </citation>
    <scope>NUCLEOTIDE SEQUENCE [LARGE SCALE GENOMIC DNA]</scope>
    <source>
        <strain evidence="2">D23</strain>
    </source>
</reference>
<name>A0ABS7XS41_9FLAO</name>
<sequence length="423" mass="49598">MQEEFLHYVWKHKALKTTQLKAVNGEAILIKNFGQHNLNSGPDFFNALIQIDNQLWAGNVEIHIKSSDWYAHNHEKDRAYDSVILHVVWEHDIEIFRRDNSTLPTLELSNYVDVKLYGNYKKLIRSKLWINCQNDFSSIDDFTVMNWLERLYIERLESKLKDINNLLKDSKNNWEAVLFKLLFKNFGLKTNGESFLSIANSIDYSVFQKSRNDVFQMEAILFGLSGLLENDGQEPYMINLKNQYLFLQRKFNLSDSGVLKPKFFRLRPHNFPTIRISQFANLYALQTNLFSRIIEVQAKKEFYELFRIGVTDFWKSHYTFSKVSKISQKPLTKSFIDLLIINTIIPIKFSYARFIGKKADDEILDLLKELKFEKNAITQKFLDLKSLETHALTSQALLELKQNYCDKNQCLRCAIGNGLIVKN</sequence>
<keyword evidence="2" id="KW-1185">Reference proteome</keyword>
<dbReference type="Pfam" id="PF11013">
    <property type="entry name" value="DUF2851"/>
    <property type="match status" value="1"/>
</dbReference>
<dbReference type="InterPro" id="IPR021272">
    <property type="entry name" value="DUF2851"/>
</dbReference>
<gene>
    <name evidence="1" type="ORF">LBU54_09615</name>
</gene>
<accession>A0ABS7XS41</accession>
<dbReference type="Proteomes" id="UP001198901">
    <property type="component" value="Unassembled WGS sequence"/>
</dbReference>
<dbReference type="RefSeq" id="WP_224528751.1">
    <property type="nucleotide sequence ID" value="NZ_JAIUJR010000006.1"/>
</dbReference>
<dbReference type="EMBL" id="JAIUJR010000006">
    <property type="protein sequence ID" value="MCA0132837.1"/>
    <property type="molecule type" value="Genomic_DNA"/>
</dbReference>
<evidence type="ECO:0000313" key="2">
    <source>
        <dbReference type="Proteomes" id="UP001198901"/>
    </source>
</evidence>